<evidence type="ECO:0000313" key="1">
    <source>
        <dbReference type="EMBL" id="AWN42651.1"/>
    </source>
</evidence>
<proteinExistence type="predicted"/>
<accession>A0A2U8WAN8</accession>
<dbReference type="EMBL" id="CP029550">
    <property type="protein sequence ID" value="AWN42651.1"/>
    <property type="molecule type" value="Genomic_DNA"/>
</dbReference>
<gene>
    <name evidence="1" type="ORF">DK389_21750</name>
</gene>
<dbReference type="OrthoDB" id="6626154at2"/>
<dbReference type="Proteomes" id="UP000245926">
    <property type="component" value="Chromosome"/>
</dbReference>
<sequence length="839" mass="95235">MAAITDFDGFPSFTAVRDYVLNRLRYPAPQANKLESYGWVPTLYTPNHRTFTSRKTGRSFTRFGCWRNGAAEDPTLSLFYADVDNADTDRPMVTMQTVASALDARGLSYFMYTSYSHRAEKPKFRIVIDTDRDLTRVEMLRIAVWLNQVAFGQQADLSIYDPGDFVFAPPHSTTVMEHLSGIPLTVDAALAEQRQLEQHDPCIWTKYVAQKQPSEACTKPARKQTAAVEQRRADRAIRPEMSIDNPAVFNPAWASFYSGRITNGSHYETMRSLLGMVWAKTGGALSYGEVDQILRRIDATAGGYFIRQHGEQKAAELIDWLMSLSVEEDEDTYEWNPLLERDESGLTVLVKEGECGEGKTRDELARMARAKGRFVYVVDKIATIEQRRQEFFEIAGRRTAMRFRIFEAHSERAECRVPVQLAAIRKDLDKEPAGRPAIVFVTQASATMMDWSAWGDCEVIFDEVPDCFATFPIDAKNHAEVLRRHVHIEQEDGACYSLGLTGAGRELARATDVDDYDKVHHGLCVLLSKPNTHVWARKAAWDNPAEGGRLEFFAVTSPLNLSHFSSVRLLGDEAMKAVTVKAWTEKWGVTFEPVEFERRKRLVPTADRVTIRYFSDHRDSSLTRFREGDLPLESVTKWIKQDAAGEPVLWTANERLRAKAKLDHRHFISPKAHGRNDLQHYKRVAWLAAMKPSQFEVGSLREVCGMTAAELTEWREFNAMYQFVMRCVLRDFSSAEPAVIYVFSRKQAEYLKGRLGGTVEKVPGVIEDKPVRCIDEAGAMTDAERSKVKYWRGKMTKAGVTDVRLLPNATRKLNEREIRLVNATFERMAGEAAQRRLAA</sequence>
<keyword evidence="2" id="KW-1185">Reference proteome</keyword>
<reference evidence="2" key="1">
    <citation type="submission" date="2018-05" db="EMBL/GenBank/DDBJ databases">
        <title>Complete Genome Sequence of Methylobacterium sp. 17SD2-17.</title>
        <authorList>
            <person name="Srinivasan S."/>
        </authorList>
    </citation>
    <scope>NUCLEOTIDE SEQUENCE [LARGE SCALE GENOMIC DNA]</scope>
    <source>
        <strain evidence="2">17SD2-17</strain>
    </source>
</reference>
<dbReference type="KEGG" id="mets:DK389_21750"/>
<name>A0A2U8WAN8_9HYPH</name>
<dbReference type="AlphaFoldDB" id="A0A2U8WAN8"/>
<organism evidence="1 2">
    <name type="scientific">Methylobacterium durans</name>
    <dbReference type="NCBI Taxonomy" id="2202825"/>
    <lineage>
        <taxon>Bacteria</taxon>
        <taxon>Pseudomonadati</taxon>
        <taxon>Pseudomonadota</taxon>
        <taxon>Alphaproteobacteria</taxon>
        <taxon>Hyphomicrobiales</taxon>
        <taxon>Methylobacteriaceae</taxon>
        <taxon>Methylobacterium</taxon>
    </lineage>
</organism>
<evidence type="ECO:0000313" key="2">
    <source>
        <dbReference type="Proteomes" id="UP000245926"/>
    </source>
</evidence>
<protein>
    <submittedName>
        <fullName evidence="1">Uncharacterized protein</fullName>
    </submittedName>
</protein>